<reference evidence="2 3" key="1">
    <citation type="journal article" date="2012" name="Science">
        <title>The Paleozoic origin of enzymatic lignin decomposition reconstructed from 31 fungal genomes.</title>
        <authorList>
            <person name="Floudas D."/>
            <person name="Binder M."/>
            <person name="Riley R."/>
            <person name="Barry K."/>
            <person name="Blanchette R.A."/>
            <person name="Henrissat B."/>
            <person name="Martinez A.T."/>
            <person name="Otillar R."/>
            <person name="Spatafora J.W."/>
            <person name="Yadav J.S."/>
            <person name="Aerts A."/>
            <person name="Benoit I."/>
            <person name="Boyd A."/>
            <person name="Carlson A."/>
            <person name="Copeland A."/>
            <person name="Coutinho P.M."/>
            <person name="de Vries R.P."/>
            <person name="Ferreira P."/>
            <person name="Findley K."/>
            <person name="Foster B."/>
            <person name="Gaskell J."/>
            <person name="Glotzer D."/>
            <person name="Gorecki P."/>
            <person name="Heitman J."/>
            <person name="Hesse C."/>
            <person name="Hori C."/>
            <person name="Igarashi K."/>
            <person name="Jurgens J.A."/>
            <person name="Kallen N."/>
            <person name="Kersten P."/>
            <person name="Kohler A."/>
            <person name="Kuees U."/>
            <person name="Kumar T.K.A."/>
            <person name="Kuo A."/>
            <person name="LaButti K."/>
            <person name="Larrondo L.F."/>
            <person name="Lindquist E."/>
            <person name="Ling A."/>
            <person name="Lombard V."/>
            <person name="Lucas S."/>
            <person name="Lundell T."/>
            <person name="Martin R."/>
            <person name="McLaughlin D.J."/>
            <person name="Morgenstern I."/>
            <person name="Morin E."/>
            <person name="Murat C."/>
            <person name="Nagy L.G."/>
            <person name="Nolan M."/>
            <person name="Ohm R.A."/>
            <person name="Patyshakuliyeva A."/>
            <person name="Rokas A."/>
            <person name="Ruiz-Duenas F.J."/>
            <person name="Sabat G."/>
            <person name="Salamov A."/>
            <person name="Samejima M."/>
            <person name="Schmutz J."/>
            <person name="Slot J.C."/>
            <person name="St John F."/>
            <person name="Stenlid J."/>
            <person name="Sun H."/>
            <person name="Sun S."/>
            <person name="Syed K."/>
            <person name="Tsang A."/>
            <person name="Wiebenga A."/>
            <person name="Young D."/>
            <person name="Pisabarro A."/>
            <person name="Eastwood D.C."/>
            <person name="Martin F."/>
            <person name="Cullen D."/>
            <person name="Grigoriev I.V."/>
            <person name="Hibbett D.S."/>
        </authorList>
    </citation>
    <scope>NUCLEOTIDE SEQUENCE [LARGE SCALE GENOMIC DNA]</scope>
    <source>
        <strain evidence="2 3">MD-104</strain>
    </source>
</reference>
<proteinExistence type="predicted"/>
<dbReference type="SUPFAM" id="SSF81383">
    <property type="entry name" value="F-box domain"/>
    <property type="match status" value="1"/>
</dbReference>
<dbReference type="PROSITE" id="PS50181">
    <property type="entry name" value="FBOX"/>
    <property type="match status" value="1"/>
</dbReference>
<sequence>MDSEDEKQIAREEKNKDKLFSFGHRITLRLYEDDEREVKEQANRLYLLEREKRNISGEAMPDDITPSQYDYSSRFRVKRLLRSFIKFHEGSLDLSGCSERRYCSLKNRVIAFVRDVELVERHATRYEIEVEDFPPGTYYTVAYYDVEPAHILADLEAKYRLSEDVGNSLGAIFQDADQCRALLQAETAPILQRKYLTDLPPELIHRIMDVAELEEARLLAATCREFREISADYIYRTRSLILGDESLRYLFDDDLGADITQYREKFQSEVDFLQSRADIMQRIHSLSIYSCWGVGSLEKVGLEPGSSTHEEFFAPMERGITRALDGTFNLLQLPIGNFGITGSMISAISSLSSLSFLAL</sequence>
<dbReference type="STRING" id="742152.A0A2H3JJF8"/>
<accession>A0A2H3JJF8</accession>
<feature type="non-terminal residue" evidence="2">
    <location>
        <position position="359"/>
    </location>
</feature>
<dbReference type="InterPro" id="IPR036047">
    <property type="entry name" value="F-box-like_dom_sf"/>
</dbReference>
<protein>
    <recommendedName>
        <fullName evidence="1">F-box domain-containing protein</fullName>
    </recommendedName>
</protein>
<gene>
    <name evidence="2" type="ORF">WOLCODRAFT_137848</name>
</gene>
<feature type="domain" description="F-box" evidence="1">
    <location>
        <begin position="193"/>
        <end position="238"/>
    </location>
</feature>
<evidence type="ECO:0000313" key="2">
    <source>
        <dbReference type="EMBL" id="PCH42330.1"/>
    </source>
</evidence>
<evidence type="ECO:0000313" key="3">
    <source>
        <dbReference type="Proteomes" id="UP000218811"/>
    </source>
</evidence>
<dbReference type="Proteomes" id="UP000218811">
    <property type="component" value="Unassembled WGS sequence"/>
</dbReference>
<dbReference type="AlphaFoldDB" id="A0A2H3JJF8"/>
<keyword evidence="3" id="KW-1185">Reference proteome</keyword>
<dbReference type="EMBL" id="KB468124">
    <property type="protein sequence ID" value="PCH42330.1"/>
    <property type="molecule type" value="Genomic_DNA"/>
</dbReference>
<dbReference type="InterPro" id="IPR001810">
    <property type="entry name" value="F-box_dom"/>
</dbReference>
<organism evidence="2 3">
    <name type="scientific">Wolfiporia cocos (strain MD-104)</name>
    <name type="common">Brown rot fungus</name>
    <dbReference type="NCBI Taxonomy" id="742152"/>
    <lineage>
        <taxon>Eukaryota</taxon>
        <taxon>Fungi</taxon>
        <taxon>Dikarya</taxon>
        <taxon>Basidiomycota</taxon>
        <taxon>Agaricomycotina</taxon>
        <taxon>Agaricomycetes</taxon>
        <taxon>Polyporales</taxon>
        <taxon>Phaeolaceae</taxon>
        <taxon>Wolfiporia</taxon>
    </lineage>
</organism>
<name>A0A2H3JJF8_WOLCO</name>
<dbReference type="OrthoDB" id="2801112at2759"/>
<evidence type="ECO:0000259" key="1">
    <source>
        <dbReference type="PROSITE" id="PS50181"/>
    </source>
</evidence>